<keyword evidence="2" id="KW-1003">Cell membrane</keyword>
<reference evidence="13" key="3">
    <citation type="submission" date="2025-09" db="UniProtKB">
        <authorList>
            <consortium name="Ensembl"/>
        </authorList>
    </citation>
    <scope>IDENTIFICATION</scope>
</reference>
<feature type="transmembrane region" description="Helical" evidence="11">
    <location>
        <begin position="107"/>
        <end position="124"/>
    </location>
</feature>
<evidence type="ECO:0000313" key="13">
    <source>
        <dbReference type="Ensembl" id="ENSLACP00000004125.1"/>
    </source>
</evidence>
<evidence type="ECO:0000256" key="10">
    <source>
        <dbReference type="RuleBase" id="RU000688"/>
    </source>
</evidence>
<protein>
    <submittedName>
        <fullName evidence="13">G protein-coupled receptor 55</fullName>
    </submittedName>
</protein>
<dbReference type="PROSITE" id="PS50262">
    <property type="entry name" value="G_PROTEIN_RECEP_F1_2"/>
    <property type="match status" value="1"/>
</dbReference>
<dbReference type="FunCoup" id="H3A3A4">
    <property type="interactions" value="573"/>
</dbReference>
<dbReference type="GO" id="GO:0005886">
    <property type="term" value="C:plasma membrane"/>
    <property type="evidence" value="ECO:0007669"/>
    <property type="project" value="UniProtKB-SubCell"/>
</dbReference>
<evidence type="ECO:0000259" key="12">
    <source>
        <dbReference type="PROSITE" id="PS50262"/>
    </source>
</evidence>
<keyword evidence="6 11" id="KW-0472">Membrane</keyword>
<evidence type="ECO:0000256" key="3">
    <source>
        <dbReference type="ARBA" id="ARBA00022692"/>
    </source>
</evidence>
<dbReference type="OMA" id="YICIRYP"/>
<dbReference type="FunFam" id="1.20.1070.10:FF:000142">
    <property type="entry name" value="G protein-coupled receptor 55"/>
    <property type="match status" value="1"/>
</dbReference>
<keyword evidence="4 11" id="KW-1133">Transmembrane helix</keyword>
<keyword evidence="14" id="KW-1185">Reference proteome</keyword>
<gene>
    <name evidence="13" type="primary">GPR55</name>
</gene>
<dbReference type="InParanoid" id="H3A3A4"/>
<feature type="transmembrane region" description="Helical" evidence="11">
    <location>
        <begin position="186"/>
        <end position="209"/>
    </location>
</feature>
<keyword evidence="8" id="KW-0325">Glycoprotein</keyword>
<dbReference type="AlphaFoldDB" id="H3A3A4"/>
<comment type="subcellular location">
    <subcellularLocation>
        <location evidence="1">Cell membrane</location>
        <topology evidence="1">Multi-pass membrane protein</topology>
    </subcellularLocation>
</comment>
<dbReference type="Pfam" id="PF00001">
    <property type="entry name" value="7tm_1"/>
    <property type="match status" value="1"/>
</dbReference>
<dbReference type="GO" id="GO:0004949">
    <property type="term" value="F:cannabinoid receptor activity"/>
    <property type="evidence" value="ECO:0007669"/>
    <property type="project" value="TreeGrafter"/>
</dbReference>
<evidence type="ECO:0000256" key="5">
    <source>
        <dbReference type="ARBA" id="ARBA00023040"/>
    </source>
</evidence>
<dbReference type="PROSITE" id="PS00237">
    <property type="entry name" value="G_PROTEIN_RECEP_F1_1"/>
    <property type="match status" value="1"/>
</dbReference>
<dbReference type="Gene3D" id="1.20.1070.10">
    <property type="entry name" value="Rhodopsin 7-helix transmembrane proteins"/>
    <property type="match status" value="1"/>
</dbReference>
<dbReference type="Proteomes" id="UP000008672">
    <property type="component" value="Unassembled WGS sequence"/>
</dbReference>
<evidence type="ECO:0000256" key="6">
    <source>
        <dbReference type="ARBA" id="ARBA00023136"/>
    </source>
</evidence>
<evidence type="ECO:0000256" key="2">
    <source>
        <dbReference type="ARBA" id="ARBA00022475"/>
    </source>
</evidence>
<dbReference type="PRINTS" id="PR00237">
    <property type="entry name" value="GPCRRHODOPSN"/>
</dbReference>
<proteinExistence type="inferred from homology"/>
<dbReference type="InterPro" id="IPR000276">
    <property type="entry name" value="GPCR_Rhodpsn"/>
</dbReference>
<keyword evidence="9 10" id="KW-0807">Transducer</keyword>
<dbReference type="PANTHER" id="PTHR24232:SF56">
    <property type="entry name" value="G-PROTEIN COUPLED RECEPTOR 55"/>
    <property type="match status" value="1"/>
</dbReference>
<feature type="transmembrane region" description="Helical" evidence="11">
    <location>
        <begin position="66"/>
        <end position="87"/>
    </location>
</feature>
<name>H3A3A4_LATCH</name>
<evidence type="ECO:0000256" key="4">
    <source>
        <dbReference type="ARBA" id="ARBA00022989"/>
    </source>
</evidence>
<evidence type="ECO:0000256" key="8">
    <source>
        <dbReference type="ARBA" id="ARBA00023180"/>
    </source>
</evidence>
<dbReference type="GO" id="GO:0035025">
    <property type="term" value="P:positive regulation of Rho protein signal transduction"/>
    <property type="evidence" value="ECO:0007669"/>
    <property type="project" value="TreeGrafter"/>
</dbReference>
<dbReference type="PANTHER" id="PTHR24232">
    <property type="entry name" value="G-PROTEIN COUPLED RECEPTOR"/>
    <property type="match status" value="1"/>
</dbReference>
<evidence type="ECO:0000256" key="9">
    <source>
        <dbReference type="ARBA" id="ARBA00023224"/>
    </source>
</evidence>
<keyword evidence="3 10" id="KW-0812">Transmembrane</keyword>
<dbReference type="eggNOG" id="ENOG502QWNM">
    <property type="taxonomic scope" value="Eukaryota"/>
</dbReference>
<reference evidence="14" key="1">
    <citation type="submission" date="2011-08" db="EMBL/GenBank/DDBJ databases">
        <title>The draft genome of Latimeria chalumnae.</title>
        <authorList>
            <person name="Di Palma F."/>
            <person name="Alfoldi J."/>
            <person name="Johnson J."/>
            <person name="Berlin A."/>
            <person name="Gnerre S."/>
            <person name="Jaffe D."/>
            <person name="MacCallum I."/>
            <person name="Young S."/>
            <person name="Walker B.J."/>
            <person name="Lander E."/>
            <person name="Lindblad-Toh K."/>
        </authorList>
    </citation>
    <scope>NUCLEOTIDE SEQUENCE [LARGE SCALE GENOMIC DNA]</scope>
    <source>
        <strain evidence="14">Wild caught</strain>
    </source>
</reference>
<organism evidence="13 14">
    <name type="scientific">Latimeria chalumnae</name>
    <name type="common">Coelacanth</name>
    <dbReference type="NCBI Taxonomy" id="7897"/>
    <lineage>
        <taxon>Eukaryota</taxon>
        <taxon>Metazoa</taxon>
        <taxon>Chordata</taxon>
        <taxon>Craniata</taxon>
        <taxon>Vertebrata</taxon>
        <taxon>Euteleostomi</taxon>
        <taxon>Coelacanthiformes</taxon>
        <taxon>Coelacanthidae</taxon>
        <taxon>Latimeria</taxon>
    </lineage>
</organism>
<dbReference type="GeneTree" id="ENSGT01040000240444"/>
<feature type="transmembrane region" description="Helical" evidence="11">
    <location>
        <begin position="230"/>
        <end position="255"/>
    </location>
</feature>
<feature type="transmembrane region" description="Helical" evidence="11">
    <location>
        <begin position="144"/>
        <end position="166"/>
    </location>
</feature>
<evidence type="ECO:0000313" key="14">
    <source>
        <dbReference type="Proteomes" id="UP000008672"/>
    </source>
</evidence>
<dbReference type="CDD" id="cd15165">
    <property type="entry name" value="7tmA_GPR55-like"/>
    <property type="match status" value="1"/>
</dbReference>
<comment type="similarity">
    <text evidence="10">Belongs to the G-protein coupled receptor 1 family.</text>
</comment>
<evidence type="ECO:0000256" key="11">
    <source>
        <dbReference type="SAM" id="Phobius"/>
    </source>
</evidence>
<feature type="transmembrane region" description="Helical" evidence="11">
    <location>
        <begin position="34"/>
        <end position="59"/>
    </location>
</feature>
<dbReference type="EMBL" id="AFYH01236788">
    <property type="status" value="NOT_ANNOTATED_CDS"/>
    <property type="molecule type" value="Genomic_DNA"/>
</dbReference>
<dbReference type="InterPro" id="IPR017452">
    <property type="entry name" value="GPCR_Rhodpsn_7TM"/>
</dbReference>
<dbReference type="SUPFAM" id="SSF81321">
    <property type="entry name" value="Family A G protein-coupled receptor-like"/>
    <property type="match status" value="1"/>
</dbReference>
<evidence type="ECO:0000256" key="7">
    <source>
        <dbReference type="ARBA" id="ARBA00023170"/>
    </source>
</evidence>
<dbReference type="HOGENOM" id="CLU_009579_8_2_1"/>
<feature type="transmembrane region" description="Helical" evidence="11">
    <location>
        <begin position="275"/>
        <end position="298"/>
    </location>
</feature>
<keyword evidence="5 10" id="KW-0297">G-protein coupled receptor</keyword>
<dbReference type="STRING" id="7897.ENSLACP00000004125"/>
<feature type="domain" description="G-protein coupled receptors family 1 profile" evidence="12">
    <location>
        <begin position="47"/>
        <end position="295"/>
    </location>
</feature>
<sequence>IVITDLVTGLSLFRTMNDSCNFTRVNDLVNSIQLVVYIPTFILGVTLNSLAIWVFCCFLKKWSESTIYMTNLAMADLLLLISLPFKMHFSKHPWILSKYLCSFVESLYFVNMYGSIFLITVISLDRYIAIRHPFKAKELRSKKVAICFCIGIWIFVWLGSIPVYSFHDHSPNFRCFHGISKSSWNVVLILLVEVFGFLIPTTVVVYCSIKSIQTLLDSSLTENIKEKRKTCIRIIVANLTVFIISFTPNHLGIFLQFLVRNHIITDCVSKQNISLFVQLAMCFANVNCCLDALCYYFVTEEFRESTDRVTERTFSFILSNA</sequence>
<dbReference type="GO" id="GO:0007200">
    <property type="term" value="P:phospholipase C-activating G protein-coupled receptor signaling pathway"/>
    <property type="evidence" value="ECO:0007669"/>
    <property type="project" value="TreeGrafter"/>
</dbReference>
<accession>H3A3A4</accession>
<keyword evidence="7 10" id="KW-0675">Receptor</keyword>
<dbReference type="Ensembl" id="ENSLACT00000004161.1">
    <property type="protein sequence ID" value="ENSLACP00000004125.1"/>
    <property type="gene ID" value="ENSLACG00000003667.1"/>
</dbReference>
<evidence type="ECO:0000256" key="1">
    <source>
        <dbReference type="ARBA" id="ARBA00004651"/>
    </source>
</evidence>
<reference evidence="13" key="2">
    <citation type="submission" date="2025-08" db="UniProtKB">
        <authorList>
            <consortium name="Ensembl"/>
        </authorList>
    </citation>
    <scope>IDENTIFICATION</scope>
</reference>